<dbReference type="Gene3D" id="3.40.50.620">
    <property type="entry name" value="HUPs"/>
    <property type="match status" value="2"/>
</dbReference>
<proteinExistence type="inferred from homology"/>
<evidence type="ECO:0000259" key="2">
    <source>
        <dbReference type="Pfam" id="PF00582"/>
    </source>
</evidence>
<protein>
    <submittedName>
        <fullName evidence="3">Universal stress protein</fullName>
    </submittedName>
</protein>
<comment type="caution">
    <text evidence="3">The sequence shown here is derived from an EMBL/GenBank/DDBJ whole genome shotgun (WGS) entry which is preliminary data.</text>
</comment>
<dbReference type="Proteomes" id="UP001499884">
    <property type="component" value="Unassembled WGS sequence"/>
</dbReference>
<comment type="similarity">
    <text evidence="1">Belongs to the universal stress protein A family.</text>
</comment>
<dbReference type="RefSeq" id="WP_345652179.1">
    <property type="nucleotide sequence ID" value="NZ_BAABEP010000048.1"/>
</dbReference>
<gene>
    <name evidence="3" type="ORF">GCM10023082_51600</name>
</gene>
<evidence type="ECO:0000256" key="1">
    <source>
        <dbReference type="ARBA" id="ARBA00008791"/>
    </source>
</evidence>
<feature type="domain" description="UspA" evidence="2">
    <location>
        <begin position="149"/>
        <end position="286"/>
    </location>
</feature>
<dbReference type="InterPro" id="IPR006016">
    <property type="entry name" value="UspA"/>
</dbReference>
<dbReference type="PANTHER" id="PTHR46268">
    <property type="entry name" value="STRESS RESPONSE PROTEIN NHAX"/>
    <property type="match status" value="1"/>
</dbReference>
<dbReference type="PRINTS" id="PR01438">
    <property type="entry name" value="UNVRSLSTRESS"/>
</dbReference>
<dbReference type="EMBL" id="BAABEP010000048">
    <property type="protein sequence ID" value="GAA3749170.1"/>
    <property type="molecule type" value="Genomic_DNA"/>
</dbReference>
<dbReference type="InterPro" id="IPR014729">
    <property type="entry name" value="Rossmann-like_a/b/a_fold"/>
</dbReference>
<feature type="domain" description="UspA" evidence="2">
    <location>
        <begin position="1"/>
        <end position="136"/>
    </location>
</feature>
<evidence type="ECO:0000313" key="4">
    <source>
        <dbReference type="Proteomes" id="UP001499884"/>
    </source>
</evidence>
<sequence>MARSVTVGVDGSPESLSAVEWAAGEAVVRRQALRVLHVWSAAPSPHASPHTADSRRDWGRSVLREAVRRAEARFPGLDVAAEQQPGSAAEVLLGAAREADLLVLGSRGLGAVAGFLVGSVALSVVAAAPCPVALVRADSPVPDGSDPRDVVLGVDLGHGTDALFAYAFEAARARDCGLTVVHAYPVPAPYGIAPGESLAATTPDLFAERYERLLDALRPWQGKNPDIDVRPVAEPGHAAPVVLDAARGASLCVIGRRIRAHGPGPHLGAVDHGVMHHAACPVVVVPHA</sequence>
<dbReference type="Pfam" id="PF00582">
    <property type="entry name" value="Usp"/>
    <property type="match status" value="2"/>
</dbReference>
<name>A0ABP7FYI0_9ACTN</name>
<dbReference type="PANTHER" id="PTHR46268:SF6">
    <property type="entry name" value="UNIVERSAL STRESS PROTEIN UP12"/>
    <property type="match status" value="1"/>
</dbReference>
<dbReference type="SUPFAM" id="SSF52402">
    <property type="entry name" value="Adenine nucleotide alpha hydrolases-like"/>
    <property type="match status" value="2"/>
</dbReference>
<dbReference type="InterPro" id="IPR006015">
    <property type="entry name" value="Universal_stress_UspA"/>
</dbReference>
<reference evidence="4" key="1">
    <citation type="journal article" date="2019" name="Int. J. Syst. Evol. Microbiol.">
        <title>The Global Catalogue of Microorganisms (GCM) 10K type strain sequencing project: providing services to taxonomists for standard genome sequencing and annotation.</title>
        <authorList>
            <consortium name="The Broad Institute Genomics Platform"/>
            <consortium name="The Broad Institute Genome Sequencing Center for Infectious Disease"/>
            <person name="Wu L."/>
            <person name="Ma J."/>
        </authorList>
    </citation>
    <scope>NUCLEOTIDE SEQUENCE [LARGE SCALE GENOMIC DNA]</scope>
    <source>
        <strain evidence="4">JCM 30846</strain>
    </source>
</reference>
<evidence type="ECO:0000313" key="3">
    <source>
        <dbReference type="EMBL" id="GAA3749170.1"/>
    </source>
</evidence>
<organism evidence="3 4">
    <name type="scientific">Streptomyces tremellae</name>
    <dbReference type="NCBI Taxonomy" id="1124239"/>
    <lineage>
        <taxon>Bacteria</taxon>
        <taxon>Bacillati</taxon>
        <taxon>Actinomycetota</taxon>
        <taxon>Actinomycetes</taxon>
        <taxon>Kitasatosporales</taxon>
        <taxon>Streptomycetaceae</taxon>
        <taxon>Streptomyces</taxon>
    </lineage>
</organism>
<accession>A0ABP7FYI0</accession>
<keyword evidence="4" id="KW-1185">Reference proteome</keyword>